<dbReference type="FunFam" id="3.40.190.10:FF:000095">
    <property type="entry name" value="Lactotransferrin"/>
    <property type="match status" value="1"/>
</dbReference>
<evidence type="ECO:0000256" key="9">
    <source>
        <dbReference type="SAM" id="SignalP"/>
    </source>
</evidence>
<accession>A0A7I8VMZ1</accession>
<feature type="disulfide bond" evidence="8">
    <location>
        <begin position="385"/>
        <end position="422"/>
    </location>
</feature>
<dbReference type="InterPro" id="IPR016357">
    <property type="entry name" value="Transferrin"/>
</dbReference>
<feature type="disulfide bond" evidence="8">
    <location>
        <begin position="269"/>
        <end position="283"/>
    </location>
</feature>
<evidence type="ECO:0000256" key="1">
    <source>
        <dbReference type="ARBA" id="ARBA00004613"/>
    </source>
</evidence>
<dbReference type="Gene3D" id="3.40.190.10">
    <property type="entry name" value="Periplasmic binding protein-like II"/>
    <property type="match status" value="3"/>
</dbReference>
<keyword evidence="5 7" id="KW-0479">Metal-binding</keyword>
<dbReference type="GO" id="GO:0046872">
    <property type="term" value="F:metal ion binding"/>
    <property type="evidence" value="ECO:0007669"/>
    <property type="project" value="UniProtKB-KW"/>
</dbReference>
<dbReference type="GO" id="GO:0055037">
    <property type="term" value="C:recycling endosome"/>
    <property type="evidence" value="ECO:0007669"/>
    <property type="project" value="TreeGrafter"/>
</dbReference>
<dbReference type="AlphaFoldDB" id="A0A7I8VMZ1"/>
<evidence type="ECO:0000313" key="12">
    <source>
        <dbReference type="Proteomes" id="UP000549394"/>
    </source>
</evidence>
<feature type="binding site" evidence="7">
    <location>
        <position position="230"/>
    </location>
    <ligand>
        <name>Fe(3+)</name>
        <dbReference type="ChEBI" id="CHEBI:29034"/>
        <label>1</label>
    </ligand>
</feature>
<feature type="disulfide bond" evidence="8">
    <location>
        <begin position="490"/>
        <end position="580"/>
    </location>
</feature>
<comment type="similarity">
    <text evidence="5">Belongs to the transferrin family.</text>
</comment>
<evidence type="ECO:0000256" key="6">
    <source>
        <dbReference type="PIRSR" id="PIRSR002549-2"/>
    </source>
</evidence>
<dbReference type="PROSITE" id="PS51408">
    <property type="entry name" value="TRANSFERRIN_LIKE_4"/>
    <property type="match status" value="2"/>
</dbReference>
<keyword evidence="3" id="KW-0677">Repeat</keyword>
<evidence type="ECO:0000256" key="8">
    <source>
        <dbReference type="PIRSR" id="PIRSR002549-4"/>
    </source>
</evidence>
<dbReference type="CDD" id="cd13529">
    <property type="entry name" value="PBP2_transferrin"/>
    <property type="match status" value="2"/>
</dbReference>
<feature type="domain" description="Transferrin-like" evidence="10">
    <location>
        <begin position="27"/>
        <end position="376"/>
    </location>
</feature>
<comment type="subcellular location">
    <subcellularLocation>
        <location evidence="1">Secreted</location>
    </subcellularLocation>
</comment>
<keyword evidence="12" id="KW-1185">Reference proteome</keyword>
<feature type="binding site" evidence="7">
    <location>
        <position position="291"/>
    </location>
    <ligand>
        <name>Fe(3+)</name>
        <dbReference type="ChEBI" id="CHEBI:29034"/>
        <label>1</label>
    </ligand>
</feature>
<feature type="binding site" evidence="7">
    <location>
        <position position="437"/>
    </location>
    <ligand>
        <name>Fe(3+)</name>
        <dbReference type="ChEBI" id="CHEBI:29034"/>
        <label>1</label>
    </ligand>
</feature>
<reference evidence="11 12" key="1">
    <citation type="submission" date="2020-08" db="EMBL/GenBank/DDBJ databases">
        <authorList>
            <person name="Hejnol A."/>
        </authorList>
    </citation>
    <scope>NUCLEOTIDE SEQUENCE [LARGE SCALE GENOMIC DNA]</scope>
</reference>
<keyword evidence="5" id="KW-0410">Iron transport</keyword>
<comment type="caution">
    <text evidence="11">The sequence shown here is derived from an EMBL/GenBank/DDBJ whole genome shotgun (WGS) entry which is preliminary data.</text>
</comment>
<feature type="domain" description="Transferrin-like" evidence="10">
    <location>
        <begin position="382"/>
        <end position="625"/>
    </location>
</feature>
<proteinExistence type="inferred from homology"/>
<keyword evidence="5" id="KW-0406">Ion transport</keyword>
<evidence type="ECO:0000256" key="3">
    <source>
        <dbReference type="ARBA" id="ARBA00022737"/>
    </source>
</evidence>
<dbReference type="GO" id="GO:0005615">
    <property type="term" value="C:extracellular space"/>
    <property type="evidence" value="ECO:0007669"/>
    <property type="project" value="InterPro"/>
</dbReference>
<feature type="disulfide bond" evidence="8">
    <location>
        <begin position="395"/>
        <end position="413"/>
    </location>
</feature>
<keyword evidence="5 7" id="KW-0408">Iron</keyword>
<feature type="binding site" evidence="6">
    <location>
        <position position="153"/>
    </location>
    <ligand>
        <name>hydrogencarbonate</name>
        <dbReference type="ChEBI" id="CHEBI:17544"/>
        <label>1</label>
    </ligand>
</feature>
<gene>
    <name evidence="11" type="ORF">DGYR_LOCUS5653</name>
</gene>
<feature type="binding site" evidence="6">
    <location>
        <position position="499"/>
    </location>
    <ligand>
        <name>hydrogencarbonate</name>
        <dbReference type="ChEBI" id="CHEBI:17544"/>
        <label>1</label>
    </ligand>
</feature>
<dbReference type="GO" id="GO:0005886">
    <property type="term" value="C:plasma membrane"/>
    <property type="evidence" value="ECO:0007669"/>
    <property type="project" value="TreeGrafter"/>
</dbReference>
<feature type="chain" id="PRO_5029446907" evidence="9">
    <location>
        <begin position="19"/>
        <end position="625"/>
    </location>
</feature>
<keyword evidence="2" id="KW-0964">Secreted</keyword>
<organism evidence="11 12">
    <name type="scientific">Dimorphilus gyrociliatus</name>
    <dbReference type="NCBI Taxonomy" id="2664684"/>
    <lineage>
        <taxon>Eukaryota</taxon>
        <taxon>Metazoa</taxon>
        <taxon>Spiralia</taxon>
        <taxon>Lophotrochozoa</taxon>
        <taxon>Annelida</taxon>
        <taxon>Polychaeta</taxon>
        <taxon>Polychaeta incertae sedis</taxon>
        <taxon>Dinophilidae</taxon>
        <taxon>Dimorphilus</taxon>
    </lineage>
</organism>
<protein>
    <submittedName>
        <fullName evidence="11">DgyrCDS5902</fullName>
    </submittedName>
</protein>
<dbReference type="PANTHER" id="PTHR11485">
    <property type="entry name" value="TRANSFERRIN"/>
    <property type="match status" value="1"/>
</dbReference>
<feature type="disulfide bond" evidence="8">
    <location>
        <begin position="30"/>
        <end position="73"/>
    </location>
</feature>
<feature type="disulfide bond" evidence="8">
    <location>
        <begin position="144"/>
        <end position="236"/>
    </location>
</feature>
<dbReference type="PANTHER" id="PTHR11485:SF29">
    <property type="entry name" value="TRANSFERRIN 2"/>
    <property type="match status" value="1"/>
</dbReference>
<sequence length="625" mass="69765">MHKYILILLIVIISSLYGEVVDLRKEARWCVKSDAEEAKCNKLVQVISRAPLVDKYAKLPKLECIRGTTSFDCMSMIGQNDADLVTLDAGMGYTAGEYFSMMPLMNENYDSSGDPKGRESKVVAVVRKDNSDITYKTLKGKKACSPGVGHAVGWVHPISTLIQDTNSEFEIKECNVPVKSAAAFFGPMCAPNGLAKFYNPFGNNPVSICKNCDESNKVTYCTDNDKYANYHGAFECMSSKRGDVAFVRDTTITMATGNGTSSNDFELLCVGEGRKSWNEFENCNWGTVKSHIVMTSAVNDADTRNEYKKLLQTLSDDFKPNGANENLFELFESRTYGGRDLLFSDETKLLEDVKDKDSYYTWVGKDYRNILLRLNDCPVKQTRWCVISPFEMKKCESMIMALSAKNLKPDFNCILGENGRDCMAKLRDGDADLMSLDPADIYVGGKYYGLVPIAREDYSGYEEAPYYAVAVARKIGSYLTIFNLKGRRACHAAVYTAAGWVSPIDTLVETGQIRVEECNAYRAMGEFFSKSCAPGVLNSQYNTDNTNPINLCEACASGGLDRCLRNDRELYYGNSGAFRCLTEFGGDVAFIKHTTVRENTDGRNRAEWARNRRSDDYELLCKDGI</sequence>
<dbReference type="Pfam" id="PF00405">
    <property type="entry name" value="Transferrin"/>
    <property type="match status" value="2"/>
</dbReference>
<evidence type="ECO:0000313" key="11">
    <source>
        <dbReference type="EMBL" id="CAD5117089.1"/>
    </source>
</evidence>
<dbReference type="PRINTS" id="PR00422">
    <property type="entry name" value="TRANSFERRIN"/>
</dbReference>
<evidence type="ECO:0000256" key="5">
    <source>
        <dbReference type="PIRNR" id="PIRNR002549"/>
    </source>
</evidence>
<name>A0A7I8VMZ1_9ANNE</name>
<dbReference type="EMBL" id="CAJFCJ010000007">
    <property type="protein sequence ID" value="CAD5117089.1"/>
    <property type="molecule type" value="Genomic_DNA"/>
</dbReference>
<feature type="disulfide bond" evidence="8">
    <location>
        <begin position="532"/>
        <end position="552"/>
    </location>
</feature>
<evidence type="ECO:0000256" key="4">
    <source>
        <dbReference type="ARBA" id="ARBA00023157"/>
    </source>
</evidence>
<feature type="binding site" evidence="7">
    <location>
        <position position="466"/>
    </location>
    <ligand>
        <name>Fe(3+)</name>
        <dbReference type="ChEBI" id="CHEBI:29034"/>
        <label>1</label>
    </ligand>
</feature>
<feature type="binding site" evidence="7">
    <location>
        <position position="88"/>
    </location>
    <ligand>
        <name>Fe(3+)</name>
        <dbReference type="ChEBI" id="CHEBI:29034"/>
        <label>1</label>
    </ligand>
</feature>
<keyword evidence="9" id="KW-0732">Signal</keyword>
<feature type="binding site" evidence="6">
    <location>
        <position position="498"/>
    </location>
    <ligand>
        <name>hydrogencarbonate</name>
        <dbReference type="ChEBI" id="CHEBI:17544"/>
        <label>1</label>
    </ligand>
</feature>
<feature type="disulfide bond" evidence="8">
    <location>
        <begin position="189"/>
        <end position="212"/>
    </location>
</feature>
<dbReference type="OrthoDB" id="9981115at2759"/>
<keyword evidence="4 8" id="KW-1015">Disulfide bond</keyword>
<evidence type="ECO:0000259" key="10">
    <source>
        <dbReference type="PROSITE" id="PS51408"/>
    </source>
</evidence>
<dbReference type="Proteomes" id="UP000549394">
    <property type="component" value="Unassembled WGS sequence"/>
</dbReference>
<dbReference type="PIRSF" id="PIRSF002549">
    <property type="entry name" value="Transferrin"/>
    <property type="match status" value="1"/>
</dbReference>
<dbReference type="InterPro" id="IPR001156">
    <property type="entry name" value="Transferrin-like_dom"/>
</dbReference>
<dbReference type="GO" id="GO:0005769">
    <property type="term" value="C:early endosome"/>
    <property type="evidence" value="ECO:0007669"/>
    <property type="project" value="TreeGrafter"/>
</dbReference>
<dbReference type="SMART" id="SM00094">
    <property type="entry name" value="TR_FER"/>
    <property type="match status" value="2"/>
</dbReference>
<feature type="disulfide bond" evidence="8">
    <location>
        <begin position="40"/>
        <end position="64"/>
    </location>
</feature>
<evidence type="ECO:0000256" key="2">
    <source>
        <dbReference type="ARBA" id="ARBA00022525"/>
    </source>
</evidence>
<evidence type="ECO:0000256" key="7">
    <source>
        <dbReference type="PIRSR" id="PIRSR002549-3"/>
    </source>
</evidence>
<dbReference type="SUPFAM" id="SSF53850">
    <property type="entry name" value="Periplasmic binding protein-like II"/>
    <property type="match status" value="2"/>
</dbReference>
<keyword evidence="5" id="KW-0813">Transport</keyword>
<feature type="signal peptide" evidence="9">
    <location>
        <begin position="1"/>
        <end position="18"/>
    </location>
</feature>
<dbReference type="GO" id="GO:0006826">
    <property type="term" value="P:iron ion transport"/>
    <property type="evidence" value="ECO:0007669"/>
    <property type="project" value="UniProtKB-KW"/>
</dbReference>